<gene>
    <name evidence="11" type="ORF">H8R94_09025</name>
</gene>
<dbReference type="EMBL" id="JACOPG010000003">
    <property type="protein sequence ID" value="MBC5686739.1"/>
    <property type="molecule type" value="Genomic_DNA"/>
</dbReference>
<feature type="domain" description="ABC3 transporter permease C-terminal" evidence="9">
    <location>
        <begin position="315"/>
        <end position="428"/>
    </location>
</feature>
<evidence type="ECO:0000256" key="6">
    <source>
        <dbReference type="ARBA" id="ARBA00038076"/>
    </source>
</evidence>
<keyword evidence="4 8" id="KW-1133">Transmembrane helix</keyword>
<comment type="similarity">
    <text evidence="6">Belongs to the ABC-4 integral membrane protein family.</text>
</comment>
<dbReference type="Pfam" id="PF12704">
    <property type="entry name" value="MacB_PCD"/>
    <property type="match status" value="1"/>
</dbReference>
<dbReference type="PANTHER" id="PTHR30572:SF4">
    <property type="entry name" value="ABC TRANSPORTER PERMEASE YTRF"/>
    <property type="match status" value="1"/>
</dbReference>
<feature type="domain" description="MacB-like periplasmic core" evidence="10">
    <location>
        <begin position="22"/>
        <end position="276"/>
    </location>
</feature>
<dbReference type="InterPro" id="IPR003838">
    <property type="entry name" value="ABC3_permease_C"/>
</dbReference>
<feature type="transmembrane region" description="Helical" evidence="8">
    <location>
        <begin position="398"/>
        <end position="418"/>
    </location>
</feature>
<evidence type="ECO:0000256" key="2">
    <source>
        <dbReference type="ARBA" id="ARBA00022475"/>
    </source>
</evidence>
<evidence type="ECO:0000256" key="1">
    <source>
        <dbReference type="ARBA" id="ARBA00004651"/>
    </source>
</evidence>
<evidence type="ECO:0000256" key="8">
    <source>
        <dbReference type="SAM" id="Phobius"/>
    </source>
</evidence>
<feature type="transmembrane region" description="Helical" evidence="8">
    <location>
        <begin position="21"/>
        <end position="42"/>
    </location>
</feature>
<reference evidence="11 12" key="1">
    <citation type="submission" date="2020-08" db="EMBL/GenBank/DDBJ databases">
        <title>Genome public.</title>
        <authorList>
            <person name="Liu C."/>
            <person name="Sun Q."/>
        </authorList>
    </citation>
    <scope>NUCLEOTIDE SEQUENCE [LARGE SCALE GENOMIC DNA]</scope>
    <source>
        <strain evidence="11 12">NSJ-9</strain>
    </source>
</reference>
<keyword evidence="12" id="KW-1185">Reference proteome</keyword>
<accession>A0ABR7GH15</accession>
<feature type="transmembrane region" description="Helical" evidence="8">
    <location>
        <begin position="358"/>
        <end position="386"/>
    </location>
</feature>
<keyword evidence="2" id="KW-1003">Cell membrane</keyword>
<comment type="subcellular location">
    <subcellularLocation>
        <location evidence="1">Cell membrane</location>
        <topology evidence="1">Multi-pass membrane protein</topology>
    </subcellularLocation>
</comment>
<dbReference type="InterPro" id="IPR050250">
    <property type="entry name" value="Macrolide_Exporter_MacB"/>
</dbReference>
<feature type="region of interest" description="Disordered" evidence="7">
    <location>
        <begin position="69"/>
        <end position="94"/>
    </location>
</feature>
<evidence type="ECO:0000256" key="5">
    <source>
        <dbReference type="ARBA" id="ARBA00023136"/>
    </source>
</evidence>
<evidence type="ECO:0000256" key="7">
    <source>
        <dbReference type="SAM" id="MobiDB-lite"/>
    </source>
</evidence>
<dbReference type="Proteomes" id="UP000643810">
    <property type="component" value="Unassembled WGS sequence"/>
</dbReference>
<feature type="compositionally biased region" description="Polar residues" evidence="7">
    <location>
        <begin position="83"/>
        <end position="94"/>
    </location>
</feature>
<organism evidence="11 12">
    <name type="scientific">Roseburia lenta</name>
    <dbReference type="NCBI Taxonomy" id="2763061"/>
    <lineage>
        <taxon>Bacteria</taxon>
        <taxon>Bacillati</taxon>
        <taxon>Bacillota</taxon>
        <taxon>Clostridia</taxon>
        <taxon>Lachnospirales</taxon>
        <taxon>Lachnospiraceae</taxon>
        <taxon>Roseburia</taxon>
    </lineage>
</organism>
<keyword evidence="3 8" id="KW-0812">Transmembrane</keyword>
<name>A0ABR7GH15_9FIRM</name>
<evidence type="ECO:0000313" key="11">
    <source>
        <dbReference type="EMBL" id="MBC5686739.1"/>
    </source>
</evidence>
<evidence type="ECO:0000256" key="3">
    <source>
        <dbReference type="ARBA" id="ARBA00022692"/>
    </source>
</evidence>
<evidence type="ECO:0000313" key="12">
    <source>
        <dbReference type="Proteomes" id="UP000643810"/>
    </source>
</evidence>
<protein>
    <submittedName>
        <fullName evidence="11">ABC transporter permease</fullName>
    </submittedName>
</protein>
<keyword evidence="5 8" id="KW-0472">Membrane</keyword>
<feature type="transmembrane region" description="Helical" evidence="8">
    <location>
        <begin position="312"/>
        <end position="337"/>
    </location>
</feature>
<dbReference type="InterPro" id="IPR025857">
    <property type="entry name" value="MacB_PCD"/>
</dbReference>
<proteinExistence type="inferred from homology"/>
<sequence length="435" mass="46634">MMIYENIRLALFSLKANKMRALLTMLGIIIGIGSVIAIMTVGDSVTSTVADSMSSLGANNITVTLEERKDDEEASDSMFGMNWGSSQDDNAKQPTQKDYITTDMLRQMKEAFGDSITAYSITEQVGNGSIQQNAESGKANVSVMGTSLGYFLANDVQLVQGSYFSEEELENGAMVALLSEEALDDLFHGDADAAVGSTMTVSVNDKYYNLIIEGVYAKDEDETMSMYSMFMNSDATNLYIPLKTAQDINHASGYQTLTVVVDPNQNPDQLAADIESYFDNLYRNNRDFIVSATSMASMVSIMETMMSTITTAIALIGGIALVVGGIGVMNIMLVSITERTREIGTRKALGAPNSSIRLQFIIESIVICLIGGAIGIVVGCVGGIAAANYIGASAVPSVKSILISLGFSMAIGVFFGYYPANKAAKLNPIDALRYE</sequence>
<evidence type="ECO:0000259" key="10">
    <source>
        <dbReference type="Pfam" id="PF12704"/>
    </source>
</evidence>
<evidence type="ECO:0000256" key="4">
    <source>
        <dbReference type="ARBA" id="ARBA00022989"/>
    </source>
</evidence>
<comment type="caution">
    <text evidence="11">The sequence shown here is derived from an EMBL/GenBank/DDBJ whole genome shotgun (WGS) entry which is preliminary data.</text>
</comment>
<evidence type="ECO:0000259" key="9">
    <source>
        <dbReference type="Pfam" id="PF02687"/>
    </source>
</evidence>
<dbReference type="Pfam" id="PF02687">
    <property type="entry name" value="FtsX"/>
    <property type="match status" value="1"/>
</dbReference>
<dbReference type="PANTHER" id="PTHR30572">
    <property type="entry name" value="MEMBRANE COMPONENT OF TRANSPORTER-RELATED"/>
    <property type="match status" value="1"/>
</dbReference>